<keyword evidence="7" id="KW-1185">Reference proteome</keyword>
<dbReference type="PROSITE" id="PS00687">
    <property type="entry name" value="ALDEHYDE_DEHYDR_GLU"/>
    <property type="match status" value="1"/>
</dbReference>
<feature type="region of interest" description="Disordered" evidence="4">
    <location>
        <begin position="1"/>
        <end position="26"/>
    </location>
</feature>
<sequence length="480" mass="50997">MTLTAPQTDAFRARNPRDGQPSAPIPATPLAQLEDIVARARAAQKAWAARGVEGRIAVLARWRDVIEAMQDSLIAAVSQDTGRVLESRREAANIGKWIDRWSAIAPKALAPRGGQTSIPSFTCASEIAAIPVLGVISPWNFPMSLSLMDAIPALLAGCAVIIKPSEVTPHFIAPLERSIARIPELEGVLTYIRGAGDLGAALIEHVDGICFTGSTATGRKVAARAGARLIPCFVELGGKDPAIVLEGADLERAARAIVTGATLGTGQQCYSIERIYVARPLHDAFLALLTEKARKLKLAFPQPTDGQIGPLIFAPQAQIITAHLQDARDKGAIVHCGGEIERHGGGLWVAPTVLSQVTHAMDVMRDETFGPLMPVMAFDSEHEAVRLANESSYGLSAAVFGPQERAMAVARQLNAGGINVNDAGATPFFIGDPSVTPKEPFGASGLGGSRTGPDSILRFVRHKMIVTNVTNEPSAWWYDV</sequence>
<comment type="caution">
    <text evidence="6">The sequence shown here is derived from an EMBL/GenBank/DDBJ whole genome shotgun (WGS) entry which is preliminary data.</text>
</comment>
<dbReference type="InterPro" id="IPR029510">
    <property type="entry name" value="Ald_DH_CS_GLU"/>
</dbReference>
<dbReference type="RefSeq" id="WP_183832784.1">
    <property type="nucleotide sequence ID" value="NZ_JACHEU010000006.1"/>
</dbReference>
<dbReference type="PANTHER" id="PTHR11699">
    <property type="entry name" value="ALDEHYDE DEHYDROGENASE-RELATED"/>
    <property type="match status" value="1"/>
</dbReference>
<dbReference type="Proteomes" id="UP000533306">
    <property type="component" value="Unassembled WGS sequence"/>
</dbReference>
<evidence type="ECO:0000256" key="2">
    <source>
        <dbReference type="PROSITE-ProRule" id="PRU10007"/>
    </source>
</evidence>
<dbReference type="InterPro" id="IPR016161">
    <property type="entry name" value="Ald_DH/histidinol_DH"/>
</dbReference>
<dbReference type="InterPro" id="IPR015590">
    <property type="entry name" value="Aldehyde_DH_dom"/>
</dbReference>
<comment type="similarity">
    <text evidence="3">Belongs to the aldehyde dehydrogenase family.</text>
</comment>
<reference evidence="6 7" key="1">
    <citation type="submission" date="2020-08" db="EMBL/GenBank/DDBJ databases">
        <title>Genomic Encyclopedia of Type Strains, Phase IV (KMG-IV): sequencing the most valuable type-strain genomes for metagenomic binning, comparative biology and taxonomic classification.</title>
        <authorList>
            <person name="Goeker M."/>
        </authorList>
    </citation>
    <scope>NUCLEOTIDE SEQUENCE [LARGE SCALE GENOMIC DNA]</scope>
    <source>
        <strain evidence="6 7">DSM 11099</strain>
    </source>
</reference>
<evidence type="ECO:0000256" key="4">
    <source>
        <dbReference type="SAM" id="MobiDB-lite"/>
    </source>
</evidence>
<dbReference type="Gene3D" id="3.40.309.10">
    <property type="entry name" value="Aldehyde Dehydrogenase, Chain A, domain 2"/>
    <property type="match status" value="1"/>
</dbReference>
<dbReference type="Gene3D" id="3.40.605.10">
    <property type="entry name" value="Aldehyde Dehydrogenase, Chain A, domain 1"/>
    <property type="match status" value="1"/>
</dbReference>
<name>A0A7W9S5M6_9HYPH</name>
<feature type="active site" evidence="2">
    <location>
        <position position="235"/>
    </location>
</feature>
<organism evidence="6 7">
    <name type="scientific">Aquamicrobium lusatiense</name>
    <dbReference type="NCBI Taxonomy" id="89772"/>
    <lineage>
        <taxon>Bacteria</taxon>
        <taxon>Pseudomonadati</taxon>
        <taxon>Pseudomonadota</taxon>
        <taxon>Alphaproteobacteria</taxon>
        <taxon>Hyphomicrobiales</taxon>
        <taxon>Phyllobacteriaceae</taxon>
        <taxon>Aquamicrobium</taxon>
    </lineage>
</organism>
<dbReference type="GO" id="GO:0016620">
    <property type="term" value="F:oxidoreductase activity, acting on the aldehyde or oxo group of donors, NAD or NADP as acceptor"/>
    <property type="evidence" value="ECO:0007669"/>
    <property type="project" value="InterPro"/>
</dbReference>
<protein>
    <submittedName>
        <fullName evidence="6">Acyl-CoA reductase-like NAD-dependent aldehyde dehydrogenase</fullName>
    </submittedName>
</protein>
<accession>A0A7W9S5M6</accession>
<dbReference type="Pfam" id="PF00171">
    <property type="entry name" value="Aldedh"/>
    <property type="match status" value="1"/>
</dbReference>
<dbReference type="InterPro" id="IPR016163">
    <property type="entry name" value="Ald_DH_C"/>
</dbReference>
<dbReference type="CDD" id="cd07099">
    <property type="entry name" value="ALDH_DDALDH"/>
    <property type="match status" value="1"/>
</dbReference>
<gene>
    <name evidence="6" type="ORF">HNR59_003942</name>
</gene>
<dbReference type="SUPFAM" id="SSF53720">
    <property type="entry name" value="ALDH-like"/>
    <property type="match status" value="1"/>
</dbReference>
<evidence type="ECO:0000256" key="1">
    <source>
        <dbReference type="ARBA" id="ARBA00023002"/>
    </source>
</evidence>
<feature type="domain" description="Aldehyde dehydrogenase" evidence="5">
    <location>
        <begin position="7"/>
        <end position="464"/>
    </location>
</feature>
<evidence type="ECO:0000313" key="6">
    <source>
        <dbReference type="EMBL" id="MBB6014547.1"/>
    </source>
</evidence>
<dbReference type="InterPro" id="IPR016162">
    <property type="entry name" value="Ald_DH_N"/>
</dbReference>
<evidence type="ECO:0000313" key="7">
    <source>
        <dbReference type="Proteomes" id="UP000533306"/>
    </source>
</evidence>
<evidence type="ECO:0000256" key="3">
    <source>
        <dbReference type="RuleBase" id="RU003345"/>
    </source>
</evidence>
<dbReference type="AlphaFoldDB" id="A0A7W9S5M6"/>
<evidence type="ECO:0000259" key="5">
    <source>
        <dbReference type="Pfam" id="PF00171"/>
    </source>
</evidence>
<keyword evidence="1 3" id="KW-0560">Oxidoreductase</keyword>
<proteinExistence type="inferred from homology"/>
<dbReference type="EMBL" id="JACHEU010000006">
    <property type="protein sequence ID" value="MBB6014547.1"/>
    <property type="molecule type" value="Genomic_DNA"/>
</dbReference>